<dbReference type="InterPro" id="IPR012340">
    <property type="entry name" value="NA-bd_OB-fold"/>
</dbReference>
<dbReference type="SUPFAM" id="SSF88798">
    <property type="entry name" value="N-terminal, heterodimerisation domain of RBP7 (RpoE)"/>
    <property type="match status" value="1"/>
</dbReference>
<accession>A0A4S8KBR5</accession>
<evidence type="ECO:0000256" key="1">
    <source>
        <dbReference type="ARBA" id="ARBA00004123"/>
    </source>
</evidence>
<dbReference type="FunFam" id="2.40.50.140:FF:000043">
    <property type="entry name" value="DNA-directed RNA polymerase II subunit RPB7"/>
    <property type="match status" value="1"/>
</dbReference>
<proteinExistence type="inferred from homology"/>
<dbReference type="SUPFAM" id="SSF50249">
    <property type="entry name" value="Nucleic acid-binding proteins"/>
    <property type="match status" value="1"/>
</dbReference>
<evidence type="ECO:0000256" key="5">
    <source>
        <dbReference type="ARBA" id="ARBA00023242"/>
    </source>
</evidence>
<dbReference type="GO" id="GO:0003727">
    <property type="term" value="F:single-stranded RNA binding"/>
    <property type="evidence" value="ECO:0007669"/>
    <property type="project" value="TreeGrafter"/>
</dbReference>
<comment type="function">
    <text evidence="6">DNA-dependent RNA polymerase which catalyzes the transcription of DNA into RNA using the four ribonucleoside triphosphates as substrates.</text>
</comment>
<dbReference type="GO" id="GO:0003697">
    <property type="term" value="F:single-stranded DNA binding"/>
    <property type="evidence" value="ECO:0007669"/>
    <property type="project" value="TreeGrafter"/>
</dbReference>
<sequence>MRIRASKIPLLSSISDSPPSLSPSLNSPPSNDSSSRCEGLDLLVLAVIEVFGDGALEIERIGSGGVGEEEGKQERIEMRKEELDGGVEAGTKRKSRRRPMATPSRFQDSVLQPWKRRTRRRLNEGKRSAGADSSLSAAAFAVGSIAVSALPLRITNMVFLEVEMAWNVVILPEQLDANGLLLHKAIILRLMDDIANRKASKEHGYYVAVTTLNSIGEGKVRELSGDVLFPVTFSCITQKPAKGEILVGTVDKILKQGIFLKSGPISSIFLSEKMMRDYKYVGGENPMFLNDKHAKLEKDTTVRFKVLGLKWLESDREFQILATLAGDFLGSL</sequence>
<keyword evidence="5 6" id="KW-0539">Nucleus</keyword>
<evidence type="ECO:0000256" key="3">
    <source>
        <dbReference type="ARBA" id="ARBA00022478"/>
    </source>
</evidence>
<feature type="compositionally biased region" description="Low complexity" evidence="7">
    <location>
        <begin position="8"/>
        <end position="34"/>
    </location>
</feature>
<dbReference type="PANTHER" id="PTHR12709">
    <property type="entry name" value="DNA-DIRECTED RNA POLYMERASE II, III"/>
    <property type="match status" value="1"/>
</dbReference>
<dbReference type="Proteomes" id="UP000317650">
    <property type="component" value="Chromosome 4"/>
</dbReference>
<dbReference type="FunFam" id="3.30.1490.120:FF:000001">
    <property type="entry name" value="DNA-directed RNA polymerase II subunit RPB7"/>
    <property type="match status" value="1"/>
</dbReference>
<evidence type="ECO:0000256" key="6">
    <source>
        <dbReference type="RuleBase" id="RU369086"/>
    </source>
</evidence>
<comment type="subcellular location">
    <subcellularLocation>
        <location evidence="1 6">Nucleus</location>
    </subcellularLocation>
</comment>
<dbReference type="STRING" id="52838.A0A4S8KBR5"/>
<comment type="caution">
    <text evidence="8">The sequence shown here is derived from an EMBL/GenBank/DDBJ whole genome shotgun (WGS) entry which is preliminary data.</text>
</comment>
<evidence type="ECO:0000256" key="7">
    <source>
        <dbReference type="SAM" id="MobiDB-lite"/>
    </source>
</evidence>
<evidence type="ECO:0000313" key="8">
    <source>
        <dbReference type="EMBL" id="THU72554.1"/>
    </source>
</evidence>
<evidence type="ECO:0000256" key="4">
    <source>
        <dbReference type="ARBA" id="ARBA00023163"/>
    </source>
</evidence>
<dbReference type="InterPro" id="IPR036898">
    <property type="entry name" value="RNA_pol_Rpb7-like_N_sf"/>
</dbReference>
<dbReference type="EMBL" id="PYDT01000001">
    <property type="protein sequence ID" value="THU72554.1"/>
    <property type="molecule type" value="Genomic_DNA"/>
</dbReference>
<keyword evidence="4 6" id="KW-0804">Transcription</keyword>
<name>A0A4S8KBR5_MUSBA</name>
<comment type="similarity">
    <text evidence="2">Belongs to the eukaryotic RPB7/RPC8 RNA polymerase subunit family.</text>
</comment>
<dbReference type="AlphaFoldDB" id="A0A4S8KBR5"/>
<reference evidence="8 9" key="1">
    <citation type="journal article" date="2019" name="Nat. Plants">
        <title>Genome sequencing of Musa balbisiana reveals subgenome evolution and function divergence in polyploid bananas.</title>
        <authorList>
            <person name="Yao X."/>
        </authorList>
    </citation>
    <scope>NUCLEOTIDE SEQUENCE [LARGE SCALE GENOMIC DNA]</scope>
    <source>
        <strain evidence="9">cv. DH-PKW</strain>
        <tissue evidence="8">Leaves</tissue>
    </source>
</reference>
<dbReference type="Gene3D" id="3.30.1490.120">
    <property type="entry name" value="RNA polymerase Rpb7-like, N-terminal domain"/>
    <property type="match status" value="1"/>
</dbReference>
<gene>
    <name evidence="8" type="ORF">C4D60_Mb04t13370</name>
</gene>
<evidence type="ECO:0000256" key="2">
    <source>
        <dbReference type="ARBA" id="ARBA00009307"/>
    </source>
</evidence>
<feature type="region of interest" description="Disordered" evidence="7">
    <location>
        <begin position="66"/>
        <end position="108"/>
    </location>
</feature>
<protein>
    <recommendedName>
        <fullName evidence="6">DNA-directed RNA polymerase subunit</fullName>
    </recommendedName>
</protein>
<keyword evidence="3 6" id="KW-0240">DNA-directed RNA polymerase</keyword>
<dbReference type="PANTHER" id="PTHR12709:SF3">
    <property type="entry name" value="DNA-DIRECTED RNA POLYMERASE V SUBUNIT 7"/>
    <property type="match status" value="1"/>
</dbReference>
<dbReference type="InterPro" id="IPR045113">
    <property type="entry name" value="Rpb7-like"/>
</dbReference>
<keyword evidence="9" id="KW-1185">Reference proteome</keyword>
<organism evidence="8 9">
    <name type="scientific">Musa balbisiana</name>
    <name type="common">Banana</name>
    <dbReference type="NCBI Taxonomy" id="52838"/>
    <lineage>
        <taxon>Eukaryota</taxon>
        <taxon>Viridiplantae</taxon>
        <taxon>Streptophyta</taxon>
        <taxon>Embryophyta</taxon>
        <taxon>Tracheophyta</taxon>
        <taxon>Spermatophyta</taxon>
        <taxon>Magnoliopsida</taxon>
        <taxon>Liliopsida</taxon>
        <taxon>Zingiberales</taxon>
        <taxon>Musaceae</taxon>
        <taxon>Musa</taxon>
    </lineage>
</organism>
<dbReference type="GO" id="GO:0055029">
    <property type="term" value="C:nuclear DNA-directed RNA polymerase complex"/>
    <property type="evidence" value="ECO:0007669"/>
    <property type="project" value="UniProtKB-ARBA"/>
</dbReference>
<evidence type="ECO:0000313" key="9">
    <source>
        <dbReference type="Proteomes" id="UP000317650"/>
    </source>
</evidence>
<dbReference type="Gene3D" id="2.40.50.140">
    <property type="entry name" value="Nucleic acid-binding proteins"/>
    <property type="match status" value="1"/>
</dbReference>
<feature type="region of interest" description="Disordered" evidence="7">
    <location>
        <begin position="1"/>
        <end position="36"/>
    </location>
</feature>
<feature type="compositionally biased region" description="Basic and acidic residues" evidence="7">
    <location>
        <begin position="69"/>
        <end position="83"/>
    </location>
</feature>
<dbReference type="GO" id="GO:0006352">
    <property type="term" value="P:DNA-templated transcription initiation"/>
    <property type="evidence" value="ECO:0007669"/>
    <property type="project" value="UniProtKB-UniRule"/>
</dbReference>
<dbReference type="CDD" id="cd04329">
    <property type="entry name" value="RNAP_II_Rpb7_N"/>
    <property type="match status" value="1"/>
</dbReference>